<dbReference type="AlphaFoldDB" id="A0A0G0PX14"/>
<dbReference type="Pfam" id="PF03824">
    <property type="entry name" value="NicO"/>
    <property type="match status" value="1"/>
</dbReference>
<feature type="transmembrane region" description="Helical" evidence="7">
    <location>
        <begin position="179"/>
        <end position="205"/>
    </location>
</feature>
<dbReference type="GO" id="GO:0005886">
    <property type="term" value="C:plasma membrane"/>
    <property type="evidence" value="ECO:0007669"/>
    <property type="project" value="UniProtKB-SubCell"/>
</dbReference>
<evidence type="ECO:0000256" key="6">
    <source>
        <dbReference type="ARBA" id="ARBA00023136"/>
    </source>
</evidence>
<comment type="subcellular location">
    <subcellularLocation>
        <location evidence="7">Cell membrane</location>
        <topology evidence="7">Multi-pass membrane protein</topology>
    </subcellularLocation>
    <subcellularLocation>
        <location evidence="1">Endomembrane system</location>
        <topology evidence="1">Multi-pass membrane protein</topology>
    </subcellularLocation>
</comment>
<feature type="transmembrane region" description="Helical" evidence="7">
    <location>
        <begin position="44"/>
        <end position="69"/>
    </location>
</feature>
<feature type="transmembrane region" description="Helical" evidence="7">
    <location>
        <begin position="217"/>
        <end position="237"/>
    </location>
</feature>
<evidence type="ECO:0000256" key="2">
    <source>
        <dbReference type="ARBA" id="ARBA00022448"/>
    </source>
</evidence>
<comment type="caution">
    <text evidence="7">Lacks conserved residue(s) required for the propagation of feature annotation.</text>
</comment>
<sequence length="249" mass="27322">MNLSLFFLFATALALGLRHGIDWDHIAAITDITGSSKNTRQSFLYGTIYALGHATVIIVLGILAVLVGVRLPSWVDNVMEPLVGITLILLSVYLLFSLIRYRKDFRVMSRWMLLFRFAAKIFDFIHKKSTHSHEKSHFHYPENFGVRTSYAVGILHGIGAETPTQLLLFVTAANGKGSIIGSLLVIIFVLGLVLSNSLITILSTLGYRKFTQSSPIYMAFAGVTAIFSFIVGITFLLGKATVLPAILGG</sequence>
<keyword evidence="5 7" id="KW-1133">Transmembrane helix</keyword>
<protein>
    <recommendedName>
        <fullName evidence="7">Nickel/cobalt efflux system</fullName>
    </recommendedName>
</protein>
<evidence type="ECO:0000256" key="4">
    <source>
        <dbReference type="ARBA" id="ARBA00022692"/>
    </source>
</evidence>
<evidence type="ECO:0000256" key="5">
    <source>
        <dbReference type="ARBA" id="ARBA00022989"/>
    </source>
</evidence>
<evidence type="ECO:0000256" key="7">
    <source>
        <dbReference type="RuleBase" id="RU362101"/>
    </source>
</evidence>
<dbReference type="InterPro" id="IPR011541">
    <property type="entry name" value="Ni/Co_transpt_high_affinity"/>
</dbReference>
<dbReference type="Proteomes" id="UP000034539">
    <property type="component" value="Unassembled WGS sequence"/>
</dbReference>
<evidence type="ECO:0000313" key="8">
    <source>
        <dbReference type="EMBL" id="KKR32463.1"/>
    </source>
</evidence>
<dbReference type="PATRIC" id="fig|1618450.3.peg.883"/>
<dbReference type="GO" id="GO:0012505">
    <property type="term" value="C:endomembrane system"/>
    <property type="evidence" value="ECO:0007669"/>
    <property type="project" value="UniProtKB-SubCell"/>
</dbReference>
<gene>
    <name evidence="8" type="ORF">UT63_C0043G0005</name>
</gene>
<accession>A0A0G0PX14</accession>
<keyword evidence="2 7" id="KW-0813">Transport</keyword>
<feature type="transmembrane region" description="Helical" evidence="7">
    <location>
        <begin position="81"/>
        <end position="101"/>
    </location>
</feature>
<comment type="caution">
    <text evidence="8">The sequence shown here is derived from an EMBL/GenBank/DDBJ whole genome shotgun (WGS) entry which is preliminary data.</text>
</comment>
<dbReference type="EMBL" id="LBXN01000043">
    <property type="protein sequence ID" value="KKR32463.1"/>
    <property type="molecule type" value="Genomic_DNA"/>
</dbReference>
<reference evidence="8 9" key="1">
    <citation type="journal article" date="2015" name="Nature">
        <title>rRNA introns, odd ribosomes, and small enigmatic genomes across a large radiation of phyla.</title>
        <authorList>
            <person name="Brown C.T."/>
            <person name="Hug L.A."/>
            <person name="Thomas B.C."/>
            <person name="Sharon I."/>
            <person name="Castelle C.J."/>
            <person name="Singh A."/>
            <person name="Wilkins M.J."/>
            <person name="Williams K.H."/>
            <person name="Banfield J.F."/>
        </authorList>
    </citation>
    <scope>NUCLEOTIDE SEQUENCE [LARGE SCALE GENOMIC DNA]</scope>
</reference>
<dbReference type="GO" id="GO:0015099">
    <property type="term" value="F:nickel cation transmembrane transporter activity"/>
    <property type="evidence" value="ECO:0007669"/>
    <property type="project" value="UniProtKB-UniRule"/>
</dbReference>
<evidence type="ECO:0000313" key="9">
    <source>
        <dbReference type="Proteomes" id="UP000034539"/>
    </source>
</evidence>
<keyword evidence="4 7" id="KW-0812">Transmembrane</keyword>
<evidence type="ECO:0000256" key="1">
    <source>
        <dbReference type="ARBA" id="ARBA00004127"/>
    </source>
</evidence>
<evidence type="ECO:0000256" key="3">
    <source>
        <dbReference type="ARBA" id="ARBA00022596"/>
    </source>
</evidence>
<keyword evidence="3" id="KW-0533">Nickel</keyword>
<proteinExistence type="inferred from homology"/>
<comment type="similarity">
    <text evidence="7">Belongs to the NiCoT transporter (TC 2.A.52) family.</text>
</comment>
<keyword evidence="6 7" id="KW-0472">Membrane</keyword>
<organism evidence="8 9">
    <name type="scientific">Candidatus Gottesmanbacteria bacterium GW2011_GWC2_39_8</name>
    <dbReference type="NCBI Taxonomy" id="1618450"/>
    <lineage>
        <taxon>Bacteria</taxon>
        <taxon>Candidatus Gottesmaniibacteriota</taxon>
    </lineage>
</organism>
<name>A0A0G0PX14_9BACT</name>